<sequence length="247" mass="27199">MDPRDMESEEVSQLEGLFHKMRDVVWMVKVESELTIENEPPAIQTIIATGFSVHKNGLILTSDYLLFGGSTISVRGFNDNQFIPAKKVGGAPKDSGLALLKIDRKFGHIAQLAEGDVGLTLRINIYGMAHQVDFSFSFLFGTLLSTSKDKSEVNINHRKLAQHIDGLDKNLQFLEIKGFQCQSKRKWTIQSLGGPVFNVTGDVVGVVIATSSGFDYAVPVERVRNFVDGVLRAQLRSATCLGNERGV</sequence>
<accession>A0A5A7PX92</accession>
<gene>
    <name evidence="1" type="ORF">STAS_13862</name>
</gene>
<reference evidence="2" key="1">
    <citation type="journal article" date="2019" name="Curr. Biol.">
        <title>Genome Sequence of Striga asiatica Provides Insight into the Evolution of Plant Parasitism.</title>
        <authorList>
            <person name="Yoshida S."/>
            <person name="Kim S."/>
            <person name="Wafula E.K."/>
            <person name="Tanskanen J."/>
            <person name="Kim Y.M."/>
            <person name="Honaas L."/>
            <person name="Yang Z."/>
            <person name="Spallek T."/>
            <person name="Conn C.E."/>
            <person name="Ichihashi Y."/>
            <person name="Cheong K."/>
            <person name="Cui S."/>
            <person name="Der J.P."/>
            <person name="Gundlach H."/>
            <person name="Jiao Y."/>
            <person name="Hori C."/>
            <person name="Ishida J.K."/>
            <person name="Kasahara H."/>
            <person name="Kiba T."/>
            <person name="Kim M.S."/>
            <person name="Koo N."/>
            <person name="Laohavisit A."/>
            <person name="Lee Y.H."/>
            <person name="Lumba S."/>
            <person name="McCourt P."/>
            <person name="Mortimer J.C."/>
            <person name="Mutuku J.M."/>
            <person name="Nomura T."/>
            <person name="Sasaki-Sekimoto Y."/>
            <person name="Seto Y."/>
            <person name="Wang Y."/>
            <person name="Wakatake T."/>
            <person name="Sakakibara H."/>
            <person name="Demura T."/>
            <person name="Yamaguchi S."/>
            <person name="Yoneyama K."/>
            <person name="Manabe R.I."/>
            <person name="Nelson D.C."/>
            <person name="Schulman A.H."/>
            <person name="Timko M.P."/>
            <person name="dePamphilis C.W."/>
            <person name="Choi D."/>
            <person name="Shirasu K."/>
        </authorList>
    </citation>
    <scope>NUCLEOTIDE SEQUENCE [LARGE SCALE GENOMIC DNA]</scope>
    <source>
        <strain evidence="2">cv. UVA1</strain>
    </source>
</reference>
<dbReference type="EMBL" id="BKCP01005372">
    <property type="protein sequence ID" value="GER37460.1"/>
    <property type="molecule type" value="Genomic_DNA"/>
</dbReference>
<keyword evidence="1" id="KW-0378">Hydrolase</keyword>
<comment type="caution">
    <text evidence="1">The sequence shown here is derived from an EMBL/GenBank/DDBJ whole genome shotgun (WGS) entry which is preliminary data.</text>
</comment>
<evidence type="ECO:0000313" key="1">
    <source>
        <dbReference type="EMBL" id="GER37460.1"/>
    </source>
</evidence>
<keyword evidence="1" id="KW-0645">Protease</keyword>
<keyword evidence="2" id="KW-1185">Reference proteome</keyword>
<dbReference type="Proteomes" id="UP000325081">
    <property type="component" value="Unassembled WGS sequence"/>
</dbReference>
<evidence type="ECO:0000313" key="2">
    <source>
        <dbReference type="Proteomes" id="UP000325081"/>
    </source>
</evidence>
<dbReference type="Gene3D" id="2.40.10.10">
    <property type="entry name" value="Trypsin-like serine proteases"/>
    <property type="match status" value="2"/>
</dbReference>
<dbReference type="InterPro" id="IPR009003">
    <property type="entry name" value="Peptidase_S1_PA"/>
</dbReference>
<name>A0A5A7PX92_STRAF</name>
<dbReference type="Pfam" id="PF13365">
    <property type="entry name" value="Trypsin_2"/>
    <property type="match status" value="1"/>
</dbReference>
<dbReference type="SUPFAM" id="SSF50494">
    <property type="entry name" value="Trypsin-like serine proteases"/>
    <property type="match status" value="1"/>
</dbReference>
<dbReference type="AlphaFoldDB" id="A0A5A7PX92"/>
<dbReference type="GO" id="GO:0006508">
    <property type="term" value="P:proteolysis"/>
    <property type="evidence" value="ECO:0007669"/>
    <property type="project" value="UniProtKB-KW"/>
</dbReference>
<dbReference type="GO" id="GO:0008233">
    <property type="term" value="F:peptidase activity"/>
    <property type="evidence" value="ECO:0007669"/>
    <property type="project" value="UniProtKB-KW"/>
</dbReference>
<protein>
    <submittedName>
        <fullName evidence="1">Serine protease MucD</fullName>
    </submittedName>
</protein>
<organism evidence="1 2">
    <name type="scientific">Striga asiatica</name>
    <name type="common">Asiatic witchweed</name>
    <name type="synonym">Buchnera asiatica</name>
    <dbReference type="NCBI Taxonomy" id="4170"/>
    <lineage>
        <taxon>Eukaryota</taxon>
        <taxon>Viridiplantae</taxon>
        <taxon>Streptophyta</taxon>
        <taxon>Embryophyta</taxon>
        <taxon>Tracheophyta</taxon>
        <taxon>Spermatophyta</taxon>
        <taxon>Magnoliopsida</taxon>
        <taxon>eudicotyledons</taxon>
        <taxon>Gunneridae</taxon>
        <taxon>Pentapetalae</taxon>
        <taxon>asterids</taxon>
        <taxon>lamiids</taxon>
        <taxon>Lamiales</taxon>
        <taxon>Orobanchaceae</taxon>
        <taxon>Buchnereae</taxon>
        <taxon>Striga</taxon>
    </lineage>
</organism>
<proteinExistence type="predicted"/>
<dbReference type="InterPro" id="IPR043504">
    <property type="entry name" value="Peptidase_S1_PA_chymotrypsin"/>
</dbReference>